<comment type="caution">
    <text evidence="2">The sequence shown here is derived from an EMBL/GenBank/DDBJ whole genome shotgun (WGS) entry which is preliminary data.</text>
</comment>
<dbReference type="AlphaFoldDB" id="A0AA88KKC2"/>
<protein>
    <submittedName>
        <fullName evidence="2">Uncharacterized protein</fullName>
    </submittedName>
</protein>
<accession>A0AA88KKC2</accession>
<evidence type="ECO:0000256" key="1">
    <source>
        <dbReference type="SAM" id="MobiDB-lite"/>
    </source>
</evidence>
<feature type="region of interest" description="Disordered" evidence="1">
    <location>
        <begin position="46"/>
        <end position="67"/>
    </location>
</feature>
<dbReference type="RefSeq" id="XP_044544916.1">
    <property type="nucleotide sequence ID" value="XM_044699328.1"/>
</dbReference>
<proteinExistence type="predicted"/>
<feature type="region of interest" description="Disordered" evidence="1">
    <location>
        <begin position="1"/>
        <end position="27"/>
    </location>
</feature>
<sequence length="233" mass="27217">MNNQSREENNSNNPRFTSSHHPFLQPIFPPNPNLFTQLYPIIPPFPPRISEQTSTKDQESPKLEHVDKSSVTNINPIKSPNPTREIEKAFQNSKRVLAIKKQLQMIYKHPYQKRSMMERIDKWCKLKGVGGFDGFSIPPYIPMAQIKFSPCEHILSNHYKCEEERAKKKIAFHWQRLEVLKDVSTVDKFGDLLRTAYLERGISIESLSRSRKSIRNPKTLHVIIFKIIQYGME</sequence>
<gene>
    <name evidence="2" type="ORF">C9374_009170</name>
</gene>
<dbReference type="GeneID" id="68101624"/>
<dbReference type="Proteomes" id="UP000816034">
    <property type="component" value="Unassembled WGS sequence"/>
</dbReference>
<organism evidence="2 3">
    <name type="scientific">Naegleria lovaniensis</name>
    <name type="common">Amoeba</name>
    <dbReference type="NCBI Taxonomy" id="51637"/>
    <lineage>
        <taxon>Eukaryota</taxon>
        <taxon>Discoba</taxon>
        <taxon>Heterolobosea</taxon>
        <taxon>Tetramitia</taxon>
        <taxon>Eutetramitia</taxon>
        <taxon>Vahlkampfiidae</taxon>
        <taxon>Naegleria</taxon>
    </lineage>
</organism>
<keyword evidence="3" id="KW-1185">Reference proteome</keyword>
<evidence type="ECO:0000313" key="2">
    <source>
        <dbReference type="EMBL" id="KAG2377654.1"/>
    </source>
</evidence>
<feature type="compositionally biased region" description="Basic and acidic residues" evidence="1">
    <location>
        <begin position="54"/>
        <end position="67"/>
    </location>
</feature>
<name>A0AA88KKC2_NAELO</name>
<reference evidence="2 3" key="1">
    <citation type="journal article" date="2018" name="BMC Genomics">
        <title>The genome of Naegleria lovaniensis, the basis for a comparative approach to unravel pathogenicity factors of the human pathogenic amoeba N. fowleri.</title>
        <authorList>
            <person name="Liechti N."/>
            <person name="Schurch N."/>
            <person name="Bruggmann R."/>
            <person name="Wittwer M."/>
        </authorList>
    </citation>
    <scope>NUCLEOTIDE SEQUENCE [LARGE SCALE GENOMIC DNA]</scope>
    <source>
        <strain evidence="2 3">ATCC 30569</strain>
    </source>
</reference>
<dbReference type="EMBL" id="PYSW02000037">
    <property type="protein sequence ID" value="KAG2377654.1"/>
    <property type="molecule type" value="Genomic_DNA"/>
</dbReference>
<evidence type="ECO:0000313" key="3">
    <source>
        <dbReference type="Proteomes" id="UP000816034"/>
    </source>
</evidence>